<dbReference type="InterPro" id="IPR058154">
    <property type="entry name" value="Bxb1_TTP-like"/>
</dbReference>
<gene>
    <name evidence="1" type="ORF">GBJ98_02670</name>
    <name evidence="2" type="ORF">GBK06_09260</name>
</gene>
<protein>
    <submittedName>
        <fullName evidence="2">Uncharacterized protein</fullName>
    </submittedName>
</protein>
<dbReference type="Proteomes" id="UP000491334">
    <property type="component" value="Unassembled WGS sequence"/>
</dbReference>
<evidence type="ECO:0000313" key="2">
    <source>
        <dbReference type="EMBL" id="KAB6916842.1"/>
    </source>
</evidence>
<evidence type="ECO:0000313" key="3">
    <source>
        <dbReference type="Proteomes" id="UP000481350"/>
    </source>
</evidence>
<dbReference type="AlphaFoldDB" id="A0A6I1BZ98"/>
<dbReference type="Pfam" id="PF25681">
    <property type="entry name" value="Phage_TTP_17"/>
    <property type="match status" value="1"/>
</dbReference>
<dbReference type="Proteomes" id="UP000481350">
    <property type="component" value="Unassembled WGS sequence"/>
</dbReference>
<dbReference type="EMBL" id="WDZP01000023">
    <property type="protein sequence ID" value="KAB6916842.1"/>
    <property type="molecule type" value="Genomic_DNA"/>
</dbReference>
<evidence type="ECO:0000313" key="1">
    <source>
        <dbReference type="EMBL" id="KAB6913922.1"/>
    </source>
</evidence>
<evidence type="ECO:0000313" key="4">
    <source>
        <dbReference type="Proteomes" id="UP000491334"/>
    </source>
</evidence>
<name>A0A6I1BZ98_BIFLN</name>
<comment type="caution">
    <text evidence="2">The sequence shown here is derived from an EMBL/GenBank/DDBJ whole genome shotgun (WGS) entry which is preliminary data.</text>
</comment>
<dbReference type="EMBL" id="WDZO01000004">
    <property type="protein sequence ID" value="KAB6913922.1"/>
    <property type="molecule type" value="Genomic_DNA"/>
</dbReference>
<accession>A0A6I1BZ98</accession>
<organism evidence="2 4">
    <name type="scientific">Bifidobacterium longum</name>
    <dbReference type="NCBI Taxonomy" id="216816"/>
    <lineage>
        <taxon>Bacteria</taxon>
        <taxon>Bacillati</taxon>
        <taxon>Actinomycetota</taxon>
        <taxon>Actinomycetes</taxon>
        <taxon>Bifidobacteriales</taxon>
        <taxon>Bifidobacteriaceae</taxon>
        <taxon>Bifidobacterium</taxon>
    </lineage>
</organism>
<reference evidence="3 4" key="1">
    <citation type="journal article" date="2019" name="Nat. Med.">
        <title>A library of human gut bacterial isolates paired with longitudinal multiomics data enables mechanistic microbiome research.</title>
        <authorList>
            <person name="Poyet M."/>
            <person name="Groussin M."/>
            <person name="Gibbons S.M."/>
            <person name="Avila-Pacheco J."/>
            <person name="Jiang X."/>
            <person name="Kearney S.M."/>
            <person name="Perrotta A.R."/>
            <person name="Berdy B."/>
            <person name="Zhao S."/>
            <person name="Lieberman T.D."/>
            <person name="Swanson P.K."/>
            <person name="Smith M."/>
            <person name="Roesemann S."/>
            <person name="Alexander J.E."/>
            <person name="Rich S.A."/>
            <person name="Livny J."/>
            <person name="Vlamakis H."/>
            <person name="Clish C."/>
            <person name="Bullock K."/>
            <person name="Deik A."/>
            <person name="Scott J."/>
            <person name="Pierce K.A."/>
            <person name="Xavier R.J."/>
            <person name="Alm E.J."/>
        </authorList>
    </citation>
    <scope>NUCLEOTIDE SEQUENCE [LARGE SCALE GENOMIC DNA]</scope>
    <source>
        <strain evidence="1 3">BIOML-A283</strain>
        <strain evidence="2 4">BIOML-A284</strain>
    </source>
</reference>
<sequence>MADEIGIHDDGVLTAVRGAIFMAKADTTITSALLKQFTVEAATVGVGDGMWTNLGHMSNDNLPEFALDGGDATTLSTWLKNAFRTQYDQTTGTVTFNSVQGDKGTFKTFYNAVDMPDVGVAFSLEKTPINKALFILWSDTNINSRAGLLLPNTDIAFSSLPALSTDSFVEFSAQANIKTSSALPRDAAKKFTSAAYLSPADFTAAA</sequence>
<proteinExistence type="predicted"/>